<evidence type="ECO:0000313" key="3">
    <source>
        <dbReference type="EMBL" id="SDZ72973.1"/>
    </source>
</evidence>
<dbReference type="InterPro" id="IPR001509">
    <property type="entry name" value="Epimerase_deHydtase"/>
</dbReference>
<dbReference type="Pfam" id="PF01370">
    <property type="entry name" value="Epimerase"/>
    <property type="match status" value="1"/>
</dbReference>
<dbReference type="STRING" id="283786.SAMN04487990_10167"/>
<dbReference type="PANTHER" id="PTHR43000">
    <property type="entry name" value="DTDP-D-GLUCOSE 4,6-DEHYDRATASE-RELATED"/>
    <property type="match status" value="1"/>
</dbReference>
<reference evidence="3 4" key="1">
    <citation type="submission" date="2016-10" db="EMBL/GenBank/DDBJ databases">
        <authorList>
            <person name="de Groot N.N."/>
        </authorList>
    </citation>
    <scope>NUCLEOTIDE SEQUENCE [LARGE SCALE GENOMIC DNA]</scope>
    <source>
        <strain evidence="3 4">DSM 23842</strain>
    </source>
</reference>
<dbReference type="EMBL" id="FNQK01000001">
    <property type="protein sequence ID" value="SDZ72973.1"/>
    <property type="molecule type" value="Genomic_DNA"/>
</dbReference>
<name>A0A1H3VDT7_BIZPA</name>
<protein>
    <submittedName>
        <fullName evidence="3">Nucleoside-diphosphate-sugar epimerase</fullName>
    </submittedName>
</protein>
<evidence type="ECO:0000256" key="1">
    <source>
        <dbReference type="ARBA" id="ARBA00007637"/>
    </source>
</evidence>
<proteinExistence type="inferred from homology"/>
<accession>A0A1H3VDT7</accession>
<feature type="domain" description="NAD-dependent epimerase/dehydratase" evidence="2">
    <location>
        <begin position="13"/>
        <end position="251"/>
    </location>
</feature>
<dbReference type="Gene3D" id="3.40.50.720">
    <property type="entry name" value="NAD(P)-binding Rossmann-like Domain"/>
    <property type="match status" value="1"/>
</dbReference>
<comment type="similarity">
    <text evidence="1">Belongs to the NAD(P)-dependent epimerase/dehydratase family.</text>
</comment>
<dbReference type="PRINTS" id="PR01713">
    <property type="entry name" value="NUCEPIMERASE"/>
</dbReference>
<dbReference type="SUPFAM" id="SSF51735">
    <property type="entry name" value="NAD(P)-binding Rossmann-fold domains"/>
    <property type="match status" value="1"/>
</dbReference>
<dbReference type="AlphaFoldDB" id="A0A1H3VDT7"/>
<sequence>MFLCRRILKFMRILVTGAAGFIGSHTCERLKEMGHDVIGFDNFNPYYSLELKQLNAKALVDKGIQIITGDLRTADLSSLLPQDINYIFHFAAQPGISASSSFEDYFTNNILATKQLIDFAVQLTDLQLFINIGTSSIYGLEATFPEHVAPKPASHYGVTKLAAEQLVLQKSRETLFKACSLRLYSVIGPRERPEKMYTKLIACAYYGDAFPLYQGSASHLRSFTYVGDIIDGIVSVIGNETAVDGEIINLGTEVEHTTQEGIEAVEKVIGKAIAITNVEARAGDQLRTKANIEKAKRLLNYNPKTTLLESVEQQVNWYKENFL</sequence>
<dbReference type="InterPro" id="IPR036291">
    <property type="entry name" value="NAD(P)-bd_dom_sf"/>
</dbReference>
<organism evidence="3 4">
    <name type="scientific">Bizionia paragorgiae</name>
    <dbReference type="NCBI Taxonomy" id="283786"/>
    <lineage>
        <taxon>Bacteria</taxon>
        <taxon>Pseudomonadati</taxon>
        <taxon>Bacteroidota</taxon>
        <taxon>Flavobacteriia</taxon>
        <taxon>Flavobacteriales</taxon>
        <taxon>Flavobacteriaceae</taxon>
        <taxon>Bizionia</taxon>
    </lineage>
</organism>
<gene>
    <name evidence="3" type="ORF">SAMN04487990_10167</name>
</gene>
<dbReference type="Proteomes" id="UP000198846">
    <property type="component" value="Unassembled WGS sequence"/>
</dbReference>
<evidence type="ECO:0000313" key="4">
    <source>
        <dbReference type="Proteomes" id="UP000198846"/>
    </source>
</evidence>
<keyword evidence="4" id="KW-1185">Reference proteome</keyword>
<evidence type="ECO:0000259" key="2">
    <source>
        <dbReference type="Pfam" id="PF01370"/>
    </source>
</evidence>